<sequence length="89" mass="9557">MPSFDSVRLALIPVVLLLSGCSTSPSLVLFGAAFPDWLFCIVGGVLATTTIHVILGRYSLRERISPLALSYPALTGLLAMLLWLVVFHG</sequence>
<evidence type="ECO:0000256" key="5">
    <source>
        <dbReference type="ARBA" id="ARBA00022692"/>
    </source>
</evidence>
<keyword evidence="10" id="KW-0449">Lipoprotein</keyword>
<dbReference type="Pfam" id="PF17090">
    <property type="entry name" value="Ytca"/>
    <property type="match status" value="1"/>
</dbReference>
<protein>
    <recommendedName>
        <fullName evidence="3">Uncharacterized protein YtcA</fullName>
    </recommendedName>
</protein>
<evidence type="ECO:0000256" key="6">
    <source>
        <dbReference type="ARBA" id="ARBA00022729"/>
    </source>
</evidence>
<name>A0A4Y8VH85_9PSED</name>
<dbReference type="GO" id="GO:0016020">
    <property type="term" value="C:membrane"/>
    <property type="evidence" value="ECO:0007669"/>
    <property type="project" value="UniProtKB-SubCell"/>
</dbReference>
<organism evidence="12 13">
    <name type="scientific">Pseudomonas kribbensis</name>
    <dbReference type="NCBI Taxonomy" id="1628086"/>
    <lineage>
        <taxon>Bacteria</taxon>
        <taxon>Pseudomonadati</taxon>
        <taxon>Pseudomonadota</taxon>
        <taxon>Gammaproteobacteria</taxon>
        <taxon>Pseudomonadales</taxon>
        <taxon>Pseudomonadaceae</taxon>
        <taxon>Pseudomonas</taxon>
    </lineage>
</organism>
<feature type="transmembrane region" description="Helical" evidence="11">
    <location>
        <begin position="67"/>
        <end position="86"/>
    </location>
</feature>
<evidence type="ECO:0000313" key="13">
    <source>
        <dbReference type="Proteomes" id="UP000297555"/>
    </source>
</evidence>
<evidence type="ECO:0000256" key="3">
    <source>
        <dbReference type="ARBA" id="ARBA00021237"/>
    </source>
</evidence>
<keyword evidence="8 11" id="KW-0472">Membrane</keyword>
<comment type="similarity">
    <text evidence="2">Belongs to the YtcA family.</text>
</comment>
<evidence type="ECO:0000256" key="9">
    <source>
        <dbReference type="ARBA" id="ARBA00023139"/>
    </source>
</evidence>
<evidence type="ECO:0000256" key="8">
    <source>
        <dbReference type="ARBA" id="ARBA00023136"/>
    </source>
</evidence>
<evidence type="ECO:0000256" key="4">
    <source>
        <dbReference type="ARBA" id="ARBA00022475"/>
    </source>
</evidence>
<feature type="transmembrane region" description="Helical" evidence="11">
    <location>
        <begin position="33"/>
        <end position="55"/>
    </location>
</feature>
<evidence type="ECO:0000256" key="2">
    <source>
        <dbReference type="ARBA" id="ARBA00008208"/>
    </source>
</evidence>
<keyword evidence="4" id="KW-1003">Cell membrane</keyword>
<evidence type="ECO:0000256" key="10">
    <source>
        <dbReference type="ARBA" id="ARBA00023288"/>
    </source>
</evidence>
<evidence type="ECO:0000313" key="12">
    <source>
        <dbReference type="EMBL" id="TFH79424.1"/>
    </source>
</evidence>
<keyword evidence="6" id="KW-0732">Signal</keyword>
<accession>A0A4Y8VH85</accession>
<reference evidence="12 13" key="1">
    <citation type="submission" date="2019-03" db="EMBL/GenBank/DDBJ databases">
        <title>Draft genome sequence of humic substances-degrading Pseudomonas kribbensis CHA-19 from forest soil.</title>
        <authorList>
            <person name="Kim D."/>
        </authorList>
    </citation>
    <scope>NUCLEOTIDE SEQUENCE [LARGE SCALE GENOMIC DNA]</scope>
    <source>
        <strain evidence="12 13">CHA-19</strain>
    </source>
</reference>
<dbReference type="InterPro" id="IPR031381">
    <property type="entry name" value="YtcA"/>
</dbReference>
<comment type="caution">
    <text evidence="12">The sequence shown here is derived from an EMBL/GenBank/DDBJ whole genome shotgun (WGS) entry which is preliminary data.</text>
</comment>
<evidence type="ECO:0000256" key="1">
    <source>
        <dbReference type="ARBA" id="ARBA00004141"/>
    </source>
</evidence>
<keyword evidence="5 11" id="KW-0812">Transmembrane</keyword>
<dbReference type="RefSeq" id="WP_134827224.1">
    <property type="nucleotide sequence ID" value="NZ_SPDQ01000017.1"/>
</dbReference>
<comment type="subcellular location">
    <subcellularLocation>
        <location evidence="1">Membrane</location>
        <topology evidence="1">Multi-pass membrane protein</topology>
    </subcellularLocation>
</comment>
<evidence type="ECO:0000256" key="11">
    <source>
        <dbReference type="SAM" id="Phobius"/>
    </source>
</evidence>
<proteinExistence type="inferred from homology"/>
<dbReference type="AlphaFoldDB" id="A0A4Y8VH85"/>
<evidence type="ECO:0000256" key="7">
    <source>
        <dbReference type="ARBA" id="ARBA00022989"/>
    </source>
</evidence>
<dbReference type="OrthoDB" id="123105at2"/>
<keyword evidence="9" id="KW-0564">Palmitate</keyword>
<dbReference type="Proteomes" id="UP000297555">
    <property type="component" value="Unassembled WGS sequence"/>
</dbReference>
<gene>
    <name evidence="12" type="ORF">E4J90_16520</name>
</gene>
<keyword evidence="7 11" id="KW-1133">Transmembrane helix</keyword>
<dbReference type="EMBL" id="SPDQ01000017">
    <property type="protein sequence ID" value="TFH79424.1"/>
    <property type="molecule type" value="Genomic_DNA"/>
</dbReference>